<evidence type="ECO:0000313" key="4">
    <source>
        <dbReference type="Proteomes" id="UP000799750"/>
    </source>
</evidence>
<dbReference type="EMBL" id="MU004186">
    <property type="protein sequence ID" value="KAF2497525.1"/>
    <property type="molecule type" value="Genomic_DNA"/>
</dbReference>
<evidence type="ECO:0000256" key="2">
    <source>
        <dbReference type="SAM" id="Phobius"/>
    </source>
</evidence>
<dbReference type="Proteomes" id="UP000799750">
    <property type="component" value="Unassembled WGS sequence"/>
</dbReference>
<keyword evidence="2" id="KW-1133">Transmembrane helix</keyword>
<organism evidence="3 4">
    <name type="scientific">Lophium mytilinum</name>
    <dbReference type="NCBI Taxonomy" id="390894"/>
    <lineage>
        <taxon>Eukaryota</taxon>
        <taxon>Fungi</taxon>
        <taxon>Dikarya</taxon>
        <taxon>Ascomycota</taxon>
        <taxon>Pezizomycotina</taxon>
        <taxon>Dothideomycetes</taxon>
        <taxon>Pleosporomycetidae</taxon>
        <taxon>Mytilinidiales</taxon>
        <taxon>Mytilinidiaceae</taxon>
        <taxon>Lophium</taxon>
    </lineage>
</organism>
<sequence length="393" mass="43018">MRKSQSHGTPVRGALKRLHPERWAEKPGHHASAWTPEDISSTRPADVSQTRPASTAALGAPDGAGAATVTIRPSKQSTTPSGQTTAARFDCTFSAMAAPPRSRPAMAMAPDSDIDRRRAATFNAPHPPNCAYGTPISEYSRSPRMHSSVPSRDSVISHPFSPKVSSPPSPVSITSRHSQTEGTSHPSITFPPRAQLDLEKQNGFPPSPQPRTSRTHPSLSDPERRRTSDQGHHDEAPEMDVLRVNLYLAAPCAIFSFVLMIWTLLAIVITCILQPLRFCSFRPTFNEQLAIFLAPPLNQQLRFIQSRARPNRYSASMLVIVQLFAPFVAVGVAVASWVAAFFWFFSAILGDPAGQDGHNDGRATVMGVRNWWEAWLVRACRLGPRGDDDIAHV</sequence>
<feature type="region of interest" description="Disordered" evidence="1">
    <location>
        <begin position="1"/>
        <end position="90"/>
    </location>
</feature>
<name>A0A6A6QYJ8_9PEZI</name>
<dbReference type="AlphaFoldDB" id="A0A6A6QYJ8"/>
<feature type="compositionally biased region" description="Polar residues" evidence="1">
    <location>
        <begin position="38"/>
        <end position="53"/>
    </location>
</feature>
<gene>
    <name evidence="3" type="ORF">BU16DRAFT_580182</name>
</gene>
<proteinExistence type="predicted"/>
<feature type="compositionally biased region" description="Polar residues" evidence="1">
    <location>
        <begin position="176"/>
        <end position="187"/>
    </location>
</feature>
<feature type="region of interest" description="Disordered" evidence="1">
    <location>
        <begin position="120"/>
        <end position="235"/>
    </location>
</feature>
<feature type="compositionally biased region" description="Basic and acidic residues" evidence="1">
    <location>
        <begin position="221"/>
        <end position="235"/>
    </location>
</feature>
<protein>
    <submittedName>
        <fullName evidence="3">Uncharacterized protein</fullName>
    </submittedName>
</protein>
<dbReference type="OrthoDB" id="5420214at2759"/>
<keyword evidence="4" id="KW-1185">Reference proteome</keyword>
<feature type="transmembrane region" description="Helical" evidence="2">
    <location>
        <begin position="317"/>
        <end position="345"/>
    </location>
</feature>
<reference evidence="3" key="1">
    <citation type="journal article" date="2020" name="Stud. Mycol.">
        <title>101 Dothideomycetes genomes: a test case for predicting lifestyles and emergence of pathogens.</title>
        <authorList>
            <person name="Haridas S."/>
            <person name="Albert R."/>
            <person name="Binder M."/>
            <person name="Bloem J."/>
            <person name="Labutti K."/>
            <person name="Salamov A."/>
            <person name="Andreopoulos B."/>
            <person name="Baker S."/>
            <person name="Barry K."/>
            <person name="Bills G."/>
            <person name="Bluhm B."/>
            <person name="Cannon C."/>
            <person name="Castanera R."/>
            <person name="Culley D."/>
            <person name="Daum C."/>
            <person name="Ezra D."/>
            <person name="Gonzalez J."/>
            <person name="Henrissat B."/>
            <person name="Kuo A."/>
            <person name="Liang C."/>
            <person name="Lipzen A."/>
            <person name="Lutzoni F."/>
            <person name="Magnuson J."/>
            <person name="Mondo S."/>
            <person name="Nolan M."/>
            <person name="Ohm R."/>
            <person name="Pangilinan J."/>
            <person name="Park H.-J."/>
            <person name="Ramirez L."/>
            <person name="Alfaro M."/>
            <person name="Sun H."/>
            <person name="Tritt A."/>
            <person name="Yoshinaga Y."/>
            <person name="Zwiers L.-H."/>
            <person name="Turgeon B."/>
            <person name="Goodwin S."/>
            <person name="Spatafora J."/>
            <person name="Crous P."/>
            <person name="Grigoriev I."/>
        </authorList>
    </citation>
    <scope>NUCLEOTIDE SEQUENCE</scope>
    <source>
        <strain evidence="3">CBS 269.34</strain>
    </source>
</reference>
<evidence type="ECO:0000313" key="3">
    <source>
        <dbReference type="EMBL" id="KAF2497525.1"/>
    </source>
</evidence>
<keyword evidence="2" id="KW-0472">Membrane</keyword>
<accession>A0A6A6QYJ8</accession>
<keyword evidence="2" id="KW-0812">Transmembrane</keyword>
<feature type="compositionally biased region" description="Low complexity" evidence="1">
    <location>
        <begin position="56"/>
        <end position="67"/>
    </location>
</feature>
<feature type="compositionally biased region" description="Polar residues" evidence="1">
    <location>
        <begin position="71"/>
        <end position="86"/>
    </location>
</feature>
<feature type="compositionally biased region" description="Basic and acidic residues" evidence="1">
    <location>
        <begin position="18"/>
        <end position="28"/>
    </location>
</feature>
<evidence type="ECO:0000256" key="1">
    <source>
        <dbReference type="SAM" id="MobiDB-lite"/>
    </source>
</evidence>
<feature type="transmembrane region" description="Helical" evidence="2">
    <location>
        <begin position="246"/>
        <end position="273"/>
    </location>
</feature>